<protein>
    <recommendedName>
        <fullName evidence="2">Nicotianamine synthase</fullName>
        <ecNumber evidence="2">2.5.1.43</ecNumber>
    </recommendedName>
</protein>
<dbReference type="GO" id="GO:0030410">
    <property type="term" value="F:nicotianamine synthase activity"/>
    <property type="evidence" value="ECO:0007669"/>
    <property type="project" value="UniProtKB-UniRule"/>
</dbReference>
<dbReference type="EMBL" id="LT934114">
    <property type="protein sequence ID" value="VAH40519.1"/>
    <property type="molecule type" value="Genomic_DNA"/>
</dbReference>
<dbReference type="Gene3D" id="3.40.50.150">
    <property type="entry name" value="Vaccinia Virus protein VP39"/>
    <property type="match status" value="1"/>
</dbReference>
<dbReference type="EC" id="2.5.1.43" evidence="2"/>
<dbReference type="InterPro" id="IPR004298">
    <property type="entry name" value="Nicotian_synth"/>
</dbReference>
<evidence type="ECO:0000313" key="4">
    <source>
        <dbReference type="Proteomes" id="UP000324705"/>
    </source>
</evidence>
<comment type="similarity">
    <text evidence="1 2">Belongs to the nicotianamine synthase (NAS)-like family.</text>
</comment>
<dbReference type="Proteomes" id="UP000324705">
    <property type="component" value="Chromosome 2B"/>
</dbReference>
<dbReference type="InterPro" id="IPR029063">
    <property type="entry name" value="SAM-dependent_MTases_sf"/>
</dbReference>
<dbReference type="PANTHER" id="PTHR32266:SF21">
    <property type="entry name" value="NICOTIANAMINE SYNTHASE"/>
    <property type="match status" value="1"/>
</dbReference>
<evidence type="ECO:0000313" key="3">
    <source>
        <dbReference type="EMBL" id="VAH40519.1"/>
    </source>
</evidence>
<evidence type="ECO:0000256" key="2">
    <source>
        <dbReference type="RuleBase" id="RU368095"/>
    </source>
</evidence>
<dbReference type="AlphaFoldDB" id="A0A9R1RGD3"/>
<proteinExistence type="inferred from homology"/>
<comment type="function">
    <text evidence="2">Synthesizes nicotianamine, a polyamine which serves as a sensor for the physiological iron status within the plant, and/or might be involved in the transport of iron.</text>
</comment>
<reference evidence="3 4" key="1">
    <citation type="submission" date="2017-09" db="EMBL/GenBank/DDBJ databases">
        <authorList>
            <consortium name="International Durum Wheat Genome Sequencing Consortium (IDWGSC)"/>
            <person name="Milanesi L."/>
        </authorList>
    </citation>
    <scope>NUCLEOTIDE SEQUENCE [LARGE SCALE GENOMIC DNA]</scope>
    <source>
        <strain evidence="4">cv. Svevo</strain>
    </source>
</reference>
<organism evidence="3 4">
    <name type="scientific">Triticum turgidum subsp. durum</name>
    <name type="common">Durum wheat</name>
    <name type="synonym">Triticum durum</name>
    <dbReference type="NCBI Taxonomy" id="4567"/>
    <lineage>
        <taxon>Eukaryota</taxon>
        <taxon>Viridiplantae</taxon>
        <taxon>Streptophyta</taxon>
        <taxon>Embryophyta</taxon>
        <taxon>Tracheophyta</taxon>
        <taxon>Spermatophyta</taxon>
        <taxon>Magnoliopsida</taxon>
        <taxon>Liliopsida</taxon>
        <taxon>Poales</taxon>
        <taxon>Poaceae</taxon>
        <taxon>BOP clade</taxon>
        <taxon>Pooideae</taxon>
        <taxon>Triticodae</taxon>
        <taxon>Triticeae</taxon>
        <taxon>Triticinae</taxon>
        <taxon>Triticum</taxon>
    </lineage>
</organism>
<gene>
    <name evidence="3" type="ORF">TRITD_2Bv1G010770</name>
</gene>
<sequence length="76" mass="8406">MRQDLIRLCSAAEGLLEAHYSNMLTALDNPLDHLGRFPYFDNYINLSKLEHDLLAGHVAAPARVATTGAAWPMAVR</sequence>
<comment type="catalytic activity">
    <reaction evidence="2">
        <text>3 S-adenosyl-L-methionine = nicotianamine + 3 S-methyl-5'-thioadenosine + 3 H(+)</text>
        <dbReference type="Rhea" id="RHEA:16481"/>
        <dbReference type="ChEBI" id="CHEBI:15378"/>
        <dbReference type="ChEBI" id="CHEBI:17509"/>
        <dbReference type="ChEBI" id="CHEBI:58249"/>
        <dbReference type="ChEBI" id="CHEBI:59789"/>
        <dbReference type="EC" id="2.5.1.43"/>
    </reaction>
</comment>
<name>A0A9R1RGD3_TRITD</name>
<dbReference type="Pfam" id="PF03059">
    <property type="entry name" value="NAS"/>
    <property type="match status" value="1"/>
</dbReference>
<evidence type="ECO:0000256" key="1">
    <source>
        <dbReference type="ARBA" id="ARBA00007009"/>
    </source>
</evidence>
<dbReference type="PANTHER" id="PTHR32266">
    <property type="entry name" value="NICOTIANAMINE SYNTHASE 3"/>
    <property type="match status" value="1"/>
</dbReference>
<accession>A0A9R1RGD3</accession>
<dbReference type="GO" id="GO:0030418">
    <property type="term" value="P:nicotianamine biosynthetic process"/>
    <property type="evidence" value="ECO:0007669"/>
    <property type="project" value="UniProtKB-UniRule"/>
</dbReference>
<keyword evidence="2" id="KW-0808">Transferase</keyword>
<dbReference type="PROSITE" id="PS51142">
    <property type="entry name" value="NAS"/>
    <property type="match status" value="1"/>
</dbReference>
<keyword evidence="4" id="KW-1185">Reference proteome</keyword>
<dbReference type="Gramene" id="TRITD2Bv1G010770.2">
    <property type="protein sequence ID" value="TRITD2Bv1G010770.2"/>
    <property type="gene ID" value="TRITD2Bv1G010770"/>
</dbReference>
<keyword evidence="2" id="KW-0949">S-adenosyl-L-methionine</keyword>